<dbReference type="Proteomes" id="UP000825935">
    <property type="component" value="Chromosome 23"/>
</dbReference>
<name>A0A8T2S1Y5_CERRI</name>
<keyword evidence="2" id="KW-1185">Reference proteome</keyword>
<organism evidence="1 2">
    <name type="scientific">Ceratopteris richardii</name>
    <name type="common">Triangle waterfern</name>
    <dbReference type="NCBI Taxonomy" id="49495"/>
    <lineage>
        <taxon>Eukaryota</taxon>
        <taxon>Viridiplantae</taxon>
        <taxon>Streptophyta</taxon>
        <taxon>Embryophyta</taxon>
        <taxon>Tracheophyta</taxon>
        <taxon>Polypodiopsida</taxon>
        <taxon>Polypodiidae</taxon>
        <taxon>Polypodiales</taxon>
        <taxon>Pteridineae</taxon>
        <taxon>Pteridaceae</taxon>
        <taxon>Parkerioideae</taxon>
        <taxon>Ceratopteris</taxon>
    </lineage>
</organism>
<comment type="caution">
    <text evidence="1">The sequence shown here is derived from an EMBL/GenBank/DDBJ whole genome shotgun (WGS) entry which is preliminary data.</text>
</comment>
<evidence type="ECO:0000313" key="2">
    <source>
        <dbReference type="Proteomes" id="UP000825935"/>
    </source>
</evidence>
<evidence type="ECO:0000313" key="1">
    <source>
        <dbReference type="EMBL" id="KAH7301914.1"/>
    </source>
</evidence>
<proteinExistence type="predicted"/>
<protein>
    <submittedName>
        <fullName evidence="1">Uncharacterized protein</fullName>
    </submittedName>
</protein>
<accession>A0A8T2S1Y5</accession>
<reference evidence="1 2" key="1">
    <citation type="submission" date="2021-08" db="EMBL/GenBank/DDBJ databases">
        <title>WGS assembly of Ceratopteris richardii.</title>
        <authorList>
            <person name="Marchant D.B."/>
            <person name="Chen G."/>
            <person name="Jenkins J."/>
            <person name="Shu S."/>
            <person name="Leebens-Mack J."/>
            <person name="Grimwood J."/>
            <person name="Schmutz J."/>
            <person name="Soltis P."/>
            <person name="Soltis D."/>
            <person name="Chen Z.-H."/>
        </authorList>
    </citation>
    <scope>NUCLEOTIDE SEQUENCE [LARGE SCALE GENOMIC DNA]</scope>
    <source>
        <strain evidence="1">Whitten #5841</strain>
        <tissue evidence="1">Leaf</tissue>
    </source>
</reference>
<gene>
    <name evidence="1" type="ORF">KP509_23G048200</name>
</gene>
<dbReference type="EMBL" id="CM035428">
    <property type="protein sequence ID" value="KAH7301914.1"/>
    <property type="molecule type" value="Genomic_DNA"/>
</dbReference>
<sequence>MEMILLLGSVHARKLAKKSPATNECSTLILLSLQSCFSLKKKKMPLPPVIIRATAPLHDREQPFSQTSDMCPFSCNCALSSLAFSSESKWPPSL</sequence>
<dbReference type="AlphaFoldDB" id="A0A8T2S1Y5"/>